<reference evidence="3" key="2">
    <citation type="journal article" date="2024" name="Environ. Microbiol.">
        <title>Genome analysis and description of Tunturibacter gen. nov. expands the diversity of Terriglobia in tundra soils.</title>
        <authorList>
            <person name="Messyasz A."/>
            <person name="Mannisto M.K."/>
            <person name="Kerkhof L.J."/>
            <person name="Haggblom M.M."/>
        </authorList>
    </citation>
    <scope>NUCLEOTIDE SEQUENCE</scope>
    <source>
        <strain evidence="3">M8UP39</strain>
    </source>
</reference>
<dbReference type="InterPro" id="IPR024311">
    <property type="entry name" value="Lipocalin-like"/>
</dbReference>
<dbReference type="Pfam" id="PF13924">
    <property type="entry name" value="Lipocalin_5"/>
    <property type="match status" value="1"/>
</dbReference>
<dbReference type="AlphaFoldDB" id="A0AAU7Z1M3"/>
<dbReference type="EMBL" id="CP132938">
    <property type="protein sequence ID" value="XCB22602.1"/>
    <property type="molecule type" value="Genomic_DNA"/>
</dbReference>
<name>A0AAU7Z1M3_9BACT</name>
<evidence type="ECO:0000313" key="3">
    <source>
        <dbReference type="EMBL" id="XCB22602.1"/>
    </source>
</evidence>
<gene>
    <name evidence="3" type="ORF">RBB81_01400</name>
</gene>
<organism evidence="3">
    <name type="scientific">Tunturiibacter gelidiferens</name>
    <dbReference type="NCBI Taxonomy" id="3069689"/>
    <lineage>
        <taxon>Bacteria</taxon>
        <taxon>Pseudomonadati</taxon>
        <taxon>Acidobacteriota</taxon>
        <taxon>Terriglobia</taxon>
        <taxon>Terriglobales</taxon>
        <taxon>Acidobacteriaceae</taxon>
        <taxon>Tunturiibacter</taxon>
    </lineage>
</organism>
<protein>
    <submittedName>
        <fullName evidence="3">Lipocalin-like domain-containing protein</fullName>
    </submittedName>
</protein>
<dbReference type="KEGG" id="tgi:RBB81_01400"/>
<evidence type="ECO:0000259" key="2">
    <source>
        <dbReference type="Pfam" id="PF13924"/>
    </source>
</evidence>
<accession>A0AAU7Z1M3</accession>
<feature type="domain" description="Lipocalin-like" evidence="2">
    <location>
        <begin position="30"/>
        <end position="149"/>
    </location>
</feature>
<feature type="signal peptide" evidence="1">
    <location>
        <begin position="1"/>
        <end position="21"/>
    </location>
</feature>
<sequence length="166" mass="18097">MIARVLSLIATVIFAISSVHAQTPAANSFVGTWKLIAADKLLPDGTRVADYGTQPHGLAIFTADGHFMVEVFRDVRVKFASNDRAKGTPEEYKDASLSASCSFGTYSVDPASSKVTMKIDRSTFPNYDDTTQVRAYELKGDILSWKVPARPDGSIPITVLRRIAVQ</sequence>
<feature type="chain" id="PRO_5043504522" evidence="1">
    <location>
        <begin position="22"/>
        <end position="166"/>
    </location>
</feature>
<evidence type="ECO:0000256" key="1">
    <source>
        <dbReference type="SAM" id="SignalP"/>
    </source>
</evidence>
<reference evidence="3" key="1">
    <citation type="submission" date="2023-08" db="EMBL/GenBank/DDBJ databases">
        <authorList>
            <person name="Messyasz A."/>
            <person name="Mannisto M.K."/>
            <person name="Kerkhof L.J."/>
            <person name="Haggblom M."/>
        </authorList>
    </citation>
    <scope>NUCLEOTIDE SEQUENCE</scope>
    <source>
        <strain evidence="3">M8UP39</strain>
    </source>
</reference>
<dbReference type="RefSeq" id="WP_353072452.1">
    <property type="nucleotide sequence ID" value="NZ_CP132938.1"/>
</dbReference>
<keyword evidence="1" id="KW-0732">Signal</keyword>
<proteinExistence type="predicted"/>